<dbReference type="Proteomes" id="UP000828390">
    <property type="component" value="Unassembled WGS sequence"/>
</dbReference>
<gene>
    <name evidence="2" type="ORF">DPMN_079181</name>
</gene>
<reference evidence="2" key="2">
    <citation type="submission" date="2020-11" db="EMBL/GenBank/DDBJ databases">
        <authorList>
            <person name="McCartney M.A."/>
            <person name="Auch B."/>
            <person name="Kono T."/>
            <person name="Mallez S."/>
            <person name="Becker A."/>
            <person name="Gohl D.M."/>
            <person name="Silverstein K.A.T."/>
            <person name="Koren S."/>
            <person name="Bechman K.B."/>
            <person name="Herman A."/>
            <person name="Abrahante J.E."/>
            <person name="Garbe J."/>
        </authorList>
    </citation>
    <scope>NUCLEOTIDE SEQUENCE</scope>
    <source>
        <strain evidence="2">Duluth1</strain>
        <tissue evidence="2">Whole animal</tissue>
    </source>
</reference>
<sequence length="72" mass="8180">MDFRSEQEKLAHQLARANSPTQDVPDDFHEQAAQFSETDDDDEEPKLPVFQAHVQVSCVGHLVGKGLEKRLY</sequence>
<evidence type="ECO:0000256" key="1">
    <source>
        <dbReference type="SAM" id="MobiDB-lite"/>
    </source>
</evidence>
<comment type="caution">
    <text evidence="2">The sequence shown here is derived from an EMBL/GenBank/DDBJ whole genome shotgun (WGS) entry which is preliminary data.</text>
</comment>
<organism evidence="2 3">
    <name type="scientific">Dreissena polymorpha</name>
    <name type="common">Zebra mussel</name>
    <name type="synonym">Mytilus polymorpha</name>
    <dbReference type="NCBI Taxonomy" id="45954"/>
    <lineage>
        <taxon>Eukaryota</taxon>
        <taxon>Metazoa</taxon>
        <taxon>Spiralia</taxon>
        <taxon>Lophotrochozoa</taxon>
        <taxon>Mollusca</taxon>
        <taxon>Bivalvia</taxon>
        <taxon>Autobranchia</taxon>
        <taxon>Heteroconchia</taxon>
        <taxon>Euheterodonta</taxon>
        <taxon>Imparidentia</taxon>
        <taxon>Neoheterodontei</taxon>
        <taxon>Myida</taxon>
        <taxon>Dreissenoidea</taxon>
        <taxon>Dreissenidae</taxon>
        <taxon>Dreissena</taxon>
    </lineage>
</organism>
<dbReference type="AlphaFoldDB" id="A0A9D3YTB4"/>
<feature type="compositionally biased region" description="Basic and acidic residues" evidence="1">
    <location>
        <begin position="1"/>
        <end position="11"/>
    </location>
</feature>
<evidence type="ECO:0000313" key="3">
    <source>
        <dbReference type="Proteomes" id="UP000828390"/>
    </source>
</evidence>
<feature type="region of interest" description="Disordered" evidence="1">
    <location>
        <begin position="1"/>
        <end position="45"/>
    </location>
</feature>
<protein>
    <submittedName>
        <fullName evidence="2">Uncharacterized protein</fullName>
    </submittedName>
</protein>
<dbReference type="EMBL" id="JAIWYP010000015">
    <property type="protein sequence ID" value="KAH3704126.1"/>
    <property type="molecule type" value="Genomic_DNA"/>
</dbReference>
<proteinExistence type="predicted"/>
<evidence type="ECO:0000313" key="2">
    <source>
        <dbReference type="EMBL" id="KAH3704126.1"/>
    </source>
</evidence>
<reference evidence="2" key="1">
    <citation type="journal article" date="2019" name="bioRxiv">
        <title>The Genome of the Zebra Mussel, Dreissena polymorpha: A Resource for Invasive Species Research.</title>
        <authorList>
            <person name="McCartney M.A."/>
            <person name="Auch B."/>
            <person name="Kono T."/>
            <person name="Mallez S."/>
            <person name="Zhang Y."/>
            <person name="Obille A."/>
            <person name="Becker A."/>
            <person name="Abrahante J.E."/>
            <person name="Garbe J."/>
            <person name="Badalamenti J.P."/>
            <person name="Herman A."/>
            <person name="Mangelson H."/>
            <person name="Liachko I."/>
            <person name="Sullivan S."/>
            <person name="Sone E.D."/>
            <person name="Koren S."/>
            <person name="Silverstein K.A.T."/>
            <person name="Beckman K.B."/>
            <person name="Gohl D.M."/>
        </authorList>
    </citation>
    <scope>NUCLEOTIDE SEQUENCE</scope>
    <source>
        <strain evidence="2">Duluth1</strain>
        <tissue evidence="2">Whole animal</tissue>
    </source>
</reference>
<name>A0A9D3YTB4_DREPO</name>
<keyword evidence="3" id="KW-1185">Reference proteome</keyword>
<accession>A0A9D3YTB4</accession>